<dbReference type="Proteomes" id="UP000276133">
    <property type="component" value="Unassembled WGS sequence"/>
</dbReference>
<proteinExistence type="predicted"/>
<sequence>MFISHLILIACLHSSSAFGPISQTASAKDSKSMLLFAVKIFFCCFAIFVAASWLLFTQQGKNLRNRTIKFGIRSKKSDNKKKNKLVEIEMLNMKKEFLVSNIAHIKYD</sequence>
<protein>
    <submittedName>
        <fullName evidence="3">Uncharacterized protein</fullName>
    </submittedName>
</protein>
<gene>
    <name evidence="3" type="ORF">BpHYR1_021238</name>
</gene>
<reference evidence="3 4" key="1">
    <citation type="journal article" date="2018" name="Sci. Rep.">
        <title>Genomic signatures of local adaptation to the degree of environmental predictability in rotifers.</title>
        <authorList>
            <person name="Franch-Gras L."/>
            <person name="Hahn C."/>
            <person name="Garcia-Roger E.M."/>
            <person name="Carmona M.J."/>
            <person name="Serra M."/>
            <person name="Gomez A."/>
        </authorList>
    </citation>
    <scope>NUCLEOTIDE SEQUENCE [LARGE SCALE GENOMIC DNA]</scope>
    <source>
        <strain evidence="3">HYR1</strain>
    </source>
</reference>
<dbReference type="AlphaFoldDB" id="A0A3M7T5E0"/>
<keyword evidence="4" id="KW-1185">Reference proteome</keyword>
<feature type="chain" id="PRO_5018088682" evidence="2">
    <location>
        <begin position="18"/>
        <end position="108"/>
    </location>
</feature>
<keyword evidence="1" id="KW-0472">Membrane</keyword>
<accession>A0A3M7T5E0</accession>
<feature type="signal peptide" evidence="2">
    <location>
        <begin position="1"/>
        <end position="17"/>
    </location>
</feature>
<evidence type="ECO:0000256" key="1">
    <source>
        <dbReference type="SAM" id="Phobius"/>
    </source>
</evidence>
<name>A0A3M7T5E0_BRAPC</name>
<dbReference type="EMBL" id="REGN01000263">
    <property type="protein sequence ID" value="RNA43175.1"/>
    <property type="molecule type" value="Genomic_DNA"/>
</dbReference>
<feature type="transmembrane region" description="Helical" evidence="1">
    <location>
        <begin position="33"/>
        <end position="56"/>
    </location>
</feature>
<keyword evidence="2" id="KW-0732">Signal</keyword>
<comment type="caution">
    <text evidence="3">The sequence shown here is derived from an EMBL/GenBank/DDBJ whole genome shotgun (WGS) entry which is preliminary data.</text>
</comment>
<evidence type="ECO:0000256" key="2">
    <source>
        <dbReference type="SAM" id="SignalP"/>
    </source>
</evidence>
<organism evidence="3 4">
    <name type="scientific">Brachionus plicatilis</name>
    <name type="common">Marine rotifer</name>
    <name type="synonym">Brachionus muelleri</name>
    <dbReference type="NCBI Taxonomy" id="10195"/>
    <lineage>
        <taxon>Eukaryota</taxon>
        <taxon>Metazoa</taxon>
        <taxon>Spiralia</taxon>
        <taxon>Gnathifera</taxon>
        <taxon>Rotifera</taxon>
        <taxon>Eurotatoria</taxon>
        <taxon>Monogononta</taxon>
        <taxon>Pseudotrocha</taxon>
        <taxon>Ploima</taxon>
        <taxon>Brachionidae</taxon>
        <taxon>Brachionus</taxon>
    </lineage>
</organism>
<keyword evidence="1" id="KW-0812">Transmembrane</keyword>
<keyword evidence="1" id="KW-1133">Transmembrane helix</keyword>
<evidence type="ECO:0000313" key="4">
    <source>
        <dbReference type="Proteomes" id="UP000276133"/>
    </source>
</evidence>
<evidence type="ECO:0000313" key="3">
    <source>
        <dbReference type="EMBL" id="RNA43175.1"/>
    </source>
</evidence>